<keyword evidence="12" id="KW-1185">Reference proteome</keyword>
<dbReference type="GO" id="GO:0006437">
    <property type="term" value="P:tyrosyl-tRNA aminoacylation"/>
    <property type="evidence" value="ECO:0007669"/>
    <property type="project" value="UniProtKB-UniRule"/>
</dbReference>
<comment type="subcellular location">
    <subcellularLocation>
        <location evidence="8">Cytoplasm</location>
    </subcellularLocation>
</comment>
<dbReference type="OrthoDB" id="9804243at2"/>
<dbReference type="GO" id="GO:0005829">
    <property type="term" value="C:cytosol"/>
    <property type="evidence" value="ECO:0007669"/>
    <property type="project" value="TreeGrafter"/>
</dbReference>
<feature type="domain" description="Tyrosine--tRNA ligase SYY-like C-terminal" evidence="10">
    <location>
        <begin position="353"/>
        <end position="421"/>
    </location>
</feature>
<dbReference type="InterPro" id="IPR036986">
    <property type="entry name" value="S4_RNA-bd_sf"/>
</dbReference>
<dbReference type="EMBL" id="JMKI01000054">
    <property type="protein sequence ID" value="KEJ91211.1"/>
    <property type="molecule type" value="Genomic_DNA"/>
</dbReference>
<comment type="similarity">
    <text evidence="8">Belongs to the class-I aminoacyl-tRNA synthetase family. TyrS type 1 subfamily.</text>
</comment>
<dbReference type="Gene3D" id="3.10.290.10">
    <property type="entry name" value="RNA-binding S4 domain"/>
    <property type="match status" value="1"/>
</dbReference>
<evidence type="ECO:0000256" key="9">
    <source>
        <dbReference type="PROSITE-ProRule" id="PRU00182"/>
    </source>
</evidence>
<dbReference type="InterPro" id="IPR002305">
    <property type="entry name" value="aa-tRNA-synth_Ic"/>
</dbReference>
<dbReference type="Pfam" id="PF22421">
    <property type="entry name" value="SYY_C-terminal"/>
    <property type="match status" value="1"/>
</dbReference>
<evidence type="ECO:0000313" key="12">
    <source>
        <dbReference type="Proteomes" id="UP000027665"/>
    </source>
</evidence>
<protein>
    <recommendedName>
        <fullName evidence="8">Tyrosine--tRNA ligase</fullName>
        <ecNumber evidence="8">6.1.1.1</ecNumber>
    </recommendedName>
    <alternativeName>
        <fullName evidence="8">Tyrosyl-tRNA synthetase</fullName>
        <shortName evidence="8">TyrRS</shortName>
    </alternativeName>
</protein>
<proteinExistence type="inferred from homology"/>
<dbReference type="FunFam" id="1.10.240.10:FF:000001">
    <property type="entry name" value="Tyrosine--tRNA ligase"/>
    <property type="match status" value="1"/>
</dbReference>
<evidence type="ECO:0000256" key="5">
    <source>
        <dbReference type="ARBA" id="ARBA00022917"/>
    </source>
</evidence>
<dbReference type="GO" id="GO:0004831">
    <property type="term" value="F:tyrosine-tRNA ligase activity"/>
    <property type="evidence" value="ECO:0007669"/>
    <property type="project" value="UniProtKB-UniRule"/>
</dbReference>
<dbReference type="CDD" id="cd00805">
    <property type="entry name" value="TyrRS_core"/>
    <property type="match status" value="1"/>
</dbReference>
<dbReference type="GO" id="GO:0003723">
    <property type="term" value="F:RNA binding"/>
    <property type="evidence" value="ECO:0007669"/>
    <property type="project" value="UniProtKB-KW"/>
</dbReference>
<dbReference type="InterPro" id="IPR024107">
    <property type="entry name" value="Tyr-tRNA-ligase_bac_1"/>
</dbReference>
<evidence type="ECO:0000256" key="3">
    <source>
        <dbReference type="ARBA" id="ARBA00022840"/>
    </source>
</evidence>
<dbReference type="InterPro" id="IPR002307">
    <property type="entry name" value="Tyr-tRNA-ligase"/>
</dbReference>
<sequence length="425" mass="47301">MYTNALKVLRERGFIEWSSHGEELEKHFAENMVTGYVGFDPSADSLHVGNLVAIMGLAWLQRLGHRPIALAGGGTGRIGDPSGKSAERNLLAEDQILHNVGCIAAQLRHFLDFNCGENSALLLNNNDWLKKLNYIEFLRDIGKFFSVSFLVNREYVRARVLDPDKSITYTELSYILLQAFDFDHLYGGYGCTLQMGGNDQQVNIIAGMELARKKSGGQCYGMTFPLLLNAQGQKFGKSESGAVYLSPERTSVYKFYQFWINVDDRDLEKLYKLFTFRGLGEIKALLAEHEKAPHLRAAQKELAWEMTCRVHGEEAAARAKAASAVLFGETKIKDAPAEALETLSAEIACTETELSDDKTVADYLVQCGASESKGDAKKKIKAGGAYLNGEKLTDAFRRLTEEDLLAGRFVQLNIGKKDFRLLKIK</sequence>
<dbReference type="Proteomes" id="UP000027665">
    <property type="component" value="Unassembled WGS sequence"/>
</dbReference>
<evidence type="ECO:0000256" key="1">
    <source>
        <dbReference type="ARBA" id="ARBA00022598"/>
    </source>
</evidence>
<feature type="short sequence motif" description="'HIGH' region" evidence="8">
    <location>
        <begin position="41"/>
        <end position="50"/>
    </location>
</feature>
<keyword evidence="2 8" id="KW-0547">Nucleotide-binding</keyword>
<comment type="caution">
    <text evidence="11">The sequence shown here is derived from an EMBL/GenBank/DDBJ whole genome shotgun (WGS) entry which is preliminary data.</text>
</comment>
<dbReference type="SUPFAM" id="SSF55174">
    <property type="entry name" value="Alpha-L RNA-binding motif"/>
    <property type="match status" value="1"/>
</dbReference>
<keyword evidence="1 8" id="KW-0436">Ligase</keyword>
<feature type="binding site" evidence="8">
    <location>
        <position position="237"/>
    </location>
    <ligand>
        <name>ATP</name>
        <dbReference type="ChEBI" id="CHEBI:30616"/>
    </ligand>
</feature>
<dbReference type="STRING" id="2754.EH55_11705"/>
<dbReference type="SUPFAM" id="SSF52374">
    <property type="entry name" value="Nucleotidylyl transferase"/>
    <property type="match status" value="1"/>
</dbReference>
<dbReference type="EC" id="6.1.1.1" evidence="8"/>
<dbReference type="InterPro" id="IPR014729">
    <property type="entry name" value="Rossmann-like_a/b/a_fold"/>
</dbReference>
<dbReference type="PATRIC" id="fig|2754.20.peg.1150"/>
<comment type="subunit">
    <text evidence="8">Homodimer.</text>
</comment>
<keyword evidence="8" id="KW-0963">Cytoplasm</keyword>
<dbReference type="Pfam" id="PF00579">
    <property type="entry name" value="tRNA-synt_1b"/>
    <property type="match status" value="1"/>
</dbReference>
<dbReference type="PANTHER" id="PTHR11766">
    <property type="entry name" value="TYROSYL-TRNA SYNTHETASE"/>
    <property type="match status" value="1"/>
</dbReference>
<dbReference type="Gene3D" id="3.40.50.620">
    <property type="entry name" value="HUPs"/>
    <property type="match status" value="1"/>
</dbReference>
<dbReference type="GO" id="GO:0005524">
    <property type="term" value="F:ATP binding"/>
    <property type="evidence" value="ECO:0007669"/>
    <property type="project" value="UniProtKB-UniRule"/>
</dbReference>
<accession>A0A073INZ0</accession>
<dbReference type="RefSeq" id="WP_037978477.1">
    <property type="nucleotide sequence ID" value="NZ_JMKI01000054.1"/>
</dbReference>
<dbReference type="Gene3D" id="1.10.240.10">
    <property type="entry name" value="Tyrosyl-Transfer RNA Synthetase"/>
    <property type="match status" value="1"/>
</dbReference>
<feature type="short sequence motif" description="'KMSKS' region" evidence="8">
    <location>
        <begin position="234"/>
        <end position="238"/>
    </location>
</feature>
<dbReference type="PRINTS" id="PR01040">
    <property type="entry name" value="TRNASYNTHTYR"/>
</dbReference>
<keyword evidence="6 8" id="KW-0030">Aminoacyl-tRNA synthetase</keyword>
<feature type="binding site" evidence="8">
    <location>
        <position position="36"/>
    </location>
    <ligand>
        <name>L-tyrosine</name>
        <dbReference type="ChEBI" id="CHEBI:58315"/>
    </ligand>
</feature>
<dbReference type="InterPro" id="IPR024088">
    <property type="entry name" value="Tyr-tRNA-ligase_bac-type"/>
</dbReference>
<dbReference type="PROSITE" id="PS50889">
    <property type="entry name" value="S4"/>
    <property type="match status" value="1"/>
</dbReference>
<keyword evidence="4 9" id="KW-0694">RNA-binding</keyword>
<dbReference type="InterPro" id="IPR001412">
    <property type="entry name" value="aa-tRNA-synth_I_CS"/>
</dbReference>
<keyword evidence="3 8" id="KW-0067">ATP-binding</keyword>
<evidence type="ECO:0000313" key="11">
    <source>
        <dbReference type="EMBL" id="KEJ91211.1"/>
    </source>
</evidence>
<evidence type="ECO:0000256" key="6">
    <source>
        <dbReference type="ARBA" id="ARBA00023146"/>
    </source>
</evidence>
<organism evidence="11 12">
    <name type="scientific">Synergistes jonesii</name>
    <dbReference type="NCBI Taxonomy" id="2754"/>
    <lineage>
        <taxon>Bacteria</taxon>
        <taxon>Thermotogati</taxon>
        <taxon>Synergistota</taxon>
        <taxon>Synergistia</taxon>
        <taxon>Synergistales</taxon>
        <taxon>Synergistaceae</taxon>
        <taxon>Synergistes</taxon>
    </lineage>
</organism>
<dbReference type="InterPro" id="IPR054608">
    <property type="entry name" value="SYY-like_C"/>
</dbReference>
<dbReference type="GeneID" id="90984643"/>
<feature type="binding site" evidence="8">
    <location>
        <position position="178"/>
    </location>
    <ligand>
        <name>L-tyrosine</name>
        <dbReference type="ChEBI" id="CHEBI:58315"/>
    </ligand>
</feature>
<comment type="function">
    <text evidence="8">Catalyzes the attachment of tyrosine to tRNA(Tyr) in a two-step reaction: tyrosine is first activated by ATP to form Tyr-AMP and then transferred to the acceptor end of tRNA(Tyr).</text>
</comment>
<evidence type="ECO:0000256" key="7">
    <source>
        <dbReference type="ARBA" id="ARBA00048248"/>
    </source>
</evidence>
<evidence type="ECO:0000256" key="2">
    <source>
        <dbReference type="ARBA" id="ARBA00022741"/>
    </source>
</evidence>
<gene>
    <name evidence="8" type="primary">tyrS</name>
    <name evidence="11" type="ORF">EH55_11705</name>
</gene>
<name>A0A073INZ0_9BACT</name>
<evidence type="ECO:0000256" key="8">
    <source>
        <dbReference type="HAMAP-Rule" id="MF_02006"/>
    </source>
</evidence>
<dbReference type="PANTHER" id="PTHR11766:SF0">
    <property type="entry name" value="TYROSINE--TRNA LIGASE, MITOCHONDRIAL"/>
    <property type="match status" value="1"/>
</dbReference>
<reference evidence="11 12" key="1">
    <citation type="submission" date="2014-04" db="EMBL/GenBank/DDBJ databases">
        <title>Draft Genome Sequence of Synergistes jonesii.</title>
        <authorList>
            <person name="Coil D.A."/>
            <person name="Eisen J.A."/>
            <person name="Holland-Moritz H.E."/>
        </authorList>
    </citation>
    <scope>NUCLEOTIDE SEQUENCE [LARGE SCALE GENOMIC DNA]</scope>
    <source>
        <strain evidence="11 12">78-1</strain>
    </source>
</reference>
<comment type="catalytic activity">
    <reaction evidence="7 8">
        <text>tRNA(Tyr) + L-tyrosine + ATP = L-tyrosyl-tRNA(Tyr) + AMP + diphosphate + H(+)</text>
        <dbReference type="Rhea" id="RHEA:10220"/>
        <dbReference type="Rhea" id="RHEA-COMP:9706"/>
        <dbReference type="Rhea" id="RHEA-COMP:9707"/>
        <dbReference type="ChEBI" id="CHEBI:15378"/>
        <dbReference type="ChEBI" id="CHEBI:30616"/>
        <dbReference type="ChEBI" id="CHEBI:33019"/>
        <dbReference type="ChEBI" id="CHEBI:58315"/>
        <dbReference type="ChEBI" id="CHEBI:78442"/>
        <dbReference type="ChEBI" id="CHEBI:78536"/>
        <dbReference type="ChEBI" id="CHEBI:456215"/>
        <dbReference type="EC" id="6.1.1.1"/>
    </reaction>
</comment>
<feature type="binding site" evidence="8">
    <location>
        <position position="174"/>
    </location>
    <ligand>
        <name>L-tyrosine</name>
        <dbReference type="ChEBI" id="CHEBI:58315"/>
    </ligand>
</feature>
<dbReference type="eggNOG" id="COG0162">
    <property type="taxonomic scope" value="Bacteria"/>
</dbReference>
<dbReference type="HAMAP" id="MF_02006">
    <property type="entry name" value="Tyr_tRNA_synth_type1"/>
    <property type="match status" value="1"/>
</dbReference>
<dbReference type="NCBIfam" id="TIGR00234">
    <property type="entry name" value="tyrS"/>
    <property type="match status" value="1"/>
</dbReference>
<evidence type="ECO:0000259" key="10">
    <source>
        <dbReference type="Pfam" id="PF22421"/>
    </source>
</evidence>
<evidence type="ECO:0000256" key="4">
    <source>
        <dbReference type="ARBA" id="ARBA00022884"/>
    </source>
</evidence>
<dbReference type="AlphaFoldDB" id="A0A073INZ0"/>
<keyword evidence="5 8" id="KW-0648">Protein biosynthesis</keyword>
<dbReference type="PROSITE" id="PS00178">
    <property type="entry name" value="AA_TRNA_LIGASE_I"/>
    <property type="match status" value="1"/>
</dbReference>